<evidence type="ECO:0000313" key="3">
    <source>
        <dbReference type="Proteomes" id="UP000000600"/>
    </source>
</evidence>
<evidence type="ECO:0000256" key="1">
    <source>
        <dbReference type="SAM" id="Phobius"/>
    </source>
</evidence>
<name>A0EEJ4_PARTE</name>
<gene>
    <name evidence="2" type="ORF">GSPATT00026057001</name>
</gene>
<evidence type="ECO:0000313" key="2">
    <source>
        <dbReference type="EMBL" id="CAK93726.1"/>
    </source>
</evidence>
<evidence type="ECO:0008006" key="4">
    <source>
        <dbReference type="Google" id="ProtNLM"/>
    </source>
</evidence>
<dbReference type="AlphaFoldDB" id="A0EEJ4"/>
<keyword evidence="1" id="KW-1133">Transmembrane helix</keyword>
<dbReference type="EMBL" id="CT868673">
    <property type="protein sequence ID" value="CAK93726.1"/>
    <property type="molecule type" value="Genomic_DNA"/>
</dbReference>
<dbReference type="InParanoid" id="A0EEJ4"/>
<dbReference type="HOGENOM" id="CLU_1201858_0_0_1"/>
<sequence length="231" mass="27588">MSQYQFFQNFRQIEKQYHQRFRKSYRKQIYILNIAFIYYSTNQSSSKTSYQNYPIRIKIVQQTKKEQAYTLQEYANNHYFLSIILWFSIFLSLVITFPKIKGRINCPKGLAANTIPMIFSESSQIYTRKLKFNHYNLFTVTNYGQNGTMIDIARLRTKSHVNRKCPIKLNKNIWLDKESSNNFIKVQINKDIKEYIACKLIYLIMKVALINNVTFNINNIHKNIMALFISH</sequence>
<protein>
    <recommendedName>
        <fullName evidence="4">Transmembrane protein</fullName>
    </recommendedName>
</protein>
<reference evidence="2 3" key="1">
    <citation type="journal article" date="2006" name="Nature">
        <title>Global trends of whole-genome duplications revealed by the ciliate Paramecium tetraurelia.</title>
        <authorList>
            <consortium name="Genoscope"/>
            <person name="Aury J.-M."/>
            <person name="Jaillon O."/>
            <person name="Duret L."/>
            <person name="Noel B."/>
            <person name="Jubin C."/>
            <person name="Porcel B.M."/>
            <person name="Segurens B."/>
            <person name="Daubin V."/>
            <person name="Anthouard V."/>
            <person name="Aiach N."/>
            <person name="Arnaiz O."/>
            <person name="Billaut A."/>
            <person name="Beisson J."/>
            <person name="Blanc I."/>
            <person name="Bouhouche K."/>
            <person name="Camara F."/>
            <person name="Duharcourt S."/>
            <person name="Guigo R."/>
            <person name="Gogendeau D."/>
            <person name="Katinka M."/>
            <person name="Keller A.-M."/>
            <person name="Kissmehl R."/>
            <person name="Klotz C."/>
            <person name="Koll F."/>
            <person name="Le Moue A."/>
            <person name="Lepere C."/>
            <person name="Malinsky S."/>
            <person name="Nowacki M."/>
            <person name="Nowak J.K."/>
            <person name="Plattner H."/>
            <person name="Poulain J."/>
            <person name="Ruiz F."/>
            <person name="Serrano V."/>
            <person name="Zagulski M."/>
            <person name="Dessen P."/>
            <person name="Betermier M."/>
            <person name="Weissenbach J."/>
            <person name="Scarpelli C."/>
            <person name="Schachter V."/>
            <person name="Sperling L."/>
            <person name="Meyer E."/>
            <person name="Cohen J."/>
            <person name="Wincker P."/>
        </authorList>
    </citation>
    <scope>NUCLEOTIDE SEQUENCE [LARGE SCALE GENOMIC DNA]</scope>
    <source>
        <strain evidence="2 3">Stock d4-2</strain>
    </source>
</reference>
<dbReference type="RefSeq" id="XP_001461108.1">
    <property type="nucleotide sequence ID" value="XM_001461071.1"/>
</dbReference>
<dbReference type="Proteomes" id="UP000000600">
    <property type="component" value="Unassembled WGS sequence"/>
</dbReference>
<organism evidence="2 3">
    <name type="scientific">Paramecium tetraurelia</name>
    <dbReference type="NCBI Taxonomy" id="5888"/>
    <lineage>
        <taxon>Eukaryota</taxon>
        <taxon>Sar</taxon>
        <taxon>Alveolata</taxon>
        <taxon>Ciliophora</taxon>
        <taxon>Intramacronucleata</taxon>
        <taxon>Oligohymenophorea</taxon>
        <taxon>Peniculida</taxon>
        <taxon>Parameciidae</taxon>
        <taxon>Paramecium</taxon>
    </lineage>
</organism>
<accession>A0EEJ4</accession>
<proteinExistence type="predicted"/>
<feature type="transmembrane region" description="Helical" evidence="1">
    <location>
        <begin position="79"/>
        <end position="98"/>
    </location>
</feature>
<dbReference type="GeneID" id="5046893"/>
<keyword evidence="3" id="KW-1185">Reference proteome</keyword>
<keyword evidence="1" id="KW-0472">Membrane</keyword>
<dbReference type="KEGG" id="ptm:GSPATT00026057001"/>
<keyword evidence="1" id="KW-0812">Transmembrane</keyword>